<evidence type="ECO:0000313" key="3">
    <source>
        <dbReference type="Proteomes" id="UP000520814"/>
    </source>
</evidence>
<keyword evidence="1" id="KW-0732">Signal</keyword>
<name>A0A7W9W5I3_ARMRO</name>
<dbReference type="SUPFAM" id="SSF56935">
    <property type="entry name" value="Porins"/>
    <property type="match status" value="1"/>
</dbReference>
<dbReference type="EMBL" id="JACHGW010000001">
    <property type="protein sequence ID" value="MBB6048945.1"/>
    <property type="molecule type" value="Genomic_DNA"/>
</dbReference>
<evidence type="ECO:0000256" key="1">
    <source>
        <dbReference type="SAM" id="SignalP"/>
    </source>
</evidence>
<reference evidence="2 3" key="1">
    <citation type="submission" date="2020-08" db="EMBL/GenBank/DDBJ databases">
        <title>Genomic Encyclopedia of Type Strains, Phase IV (KMG-IV): sequencing the most valuable type-strain genomes for metagenomic binning, comparative biology and taxonomic classification.</title>
        <authorList>
            <person name="Goeker M."/>
        </authorList>
    </citation>
    <scope>NUCLEOTIDE SEQUENCE [LARGE SCALE GENOMIC DNA]</scope>
    <source>
        <strain evidence="2 3">DSM 23562</strain>
    </source>
</reference>
<keyword evidence="3" id="KW-1185">Reference proteome</keyword>
<protein>
    <submittedName>
        <fullName evidence="2">Uncharacterized protein</fullName>
    </submittedName>
</protein>
<dbReference type="Proteomes" id="UP000520814">
    <property type="component" value="Unassembled WGS sequence"/>
</dbReference>
<comment type="caution">
    <text evidence="2">The sequence shown here is derived from an EMBL/GenBank/DDBJ whole genome shotgun (WGS) entry which is preliminary data.</text>
</comment>
<organism evidence="2 3">
    <name type="scientific">Armatimonas rosea</name>
    <dbReference type="NCBI Taxonomy" id="685828"/>
    <lineage>
        <taxon>Bacteria</taxon>
        <taxon>Bacillati</taxon>
        <taxon>Armatimonadota</taxon>
        <taxon>Armatimonadia</taxon>
        <taxon>Armatimonadales</taxon>
        <taxon>Armatimonadaceae</taxon>
        <taxon>Armatimonas</taxon>
    </lineage>
</organism>
<feature type="signal peptide" evidence="1">
    <location>
        <begin position="1"/>
        <end position="18"/>
    </location>
</feature>
<gene>
    <name evidence="2" type="ORF">HNQ39_000707</name>
</gene>
<proteinExistence type="predicted"/>
<accession>A0A7W9W5I3</accession>
<dbReference type="RefSeq" id="WP_184192565.1">
    <property type="nucleotide sequence ID" value="NZ_JACHGW010000001.1"/>
</dbReference>
<evidence type="ECO:0000313" key="2">
    <source>
        <dbReference type="EMBL" id="MBB6048945.1"/>
    </source>
</evidence>
<dbReference type="AlphaFoldDB" id="A0A7W9W5I3"/>
<sequence>MKWLTTLAAALLAVPALAQTPPPPPPDAVAAPTAAQSASSNNRYLLLPDISFISMVKGLFTSDKTNTDRNKFLFDSGELAVQSFVYPGIKQDAFIVFGNGEAVVEEGYVTVQDLHVGKLPLSATVGRRKAPFGRVNQLHPHSWAYIEPPTVLKNLVADESLTGDGGYLSYLFPTKFFLQLDAGYWGQPTPVEDTAADGPGPTSGAGFRDTFGTLRLWMSHRLRGGDLELGASDAQGKGIGYAGGGSPQTTLHGLDLTYRTTALDSQRVLVRSEWLSHEQKGGSFVPRRAEGYYISVDKRQGPLHSIGLRYDDSGSPWSFGREKSFSLIQTHQLTEQTYLRLQATHGDRPGQKGFNELRLQWVWGVGPHTHGLE</sequence>
<feature type="chain" id="PRO_5031348493" evidence="1">
    <location>
        <begin position="19"/>
        <end position="373"/>
    </location>
</feature>